<evidence type="ECO:0000313" key="2">
    <source>
        <dbReference type="EMBL" id="VFK64720.1"/>
    </source>
</evidence>
<name>A0A451AF87_9GAMM</name>
<protein>
    <submittedName>
        <fullName evidence="2">Uncharacterized protein</fullName>
    </submittedName>
</protein>
<evidence type="ECO:0000313" key="1">
    <source>
        <dbReference type="EMBL" id="VFK56980.1"/>
    </source>
</evidence>
<dbReference type="EMBL" id="CAADFY010000101">
    <property type="protein sequence ID" value="VFK56980.1"/>
    <property type="molecule type" value="Genomic_DNA"/>
</dbReference>
<dbReference type="Gene3D" id="3.90.550.20">
    <property type="match status" value="1"/>
</dbReference>
<proteinExistence type="predicted"/>
<reference evidence="2" key="1">
    <citation type="submission" date="2019-02" db="EMBL/GenBank/DDBJ databases">
        <authorList>
            <person name="Gruber-Vodicka R. H."/>
            <person name="Seah K. B. B."/>
        </authorList>
    </citation>
    <scope>NUCLEOTIDE SEQUENCE</scope>
    <source>
        <strain evidence="2">BECK_BY2</strain>
        <strain evidence="1">BECK_BY3</strain>
    </source>
</reference>
<sequence>MVFGITGIVKPIFQQVFTHKKGIYSGQTTSNQSVTPFVQIFIKEGNRGTKVITSIPRVVFIILLTIFYRWWKFCIIFNHDDAWPNATDGGKNMVIVSVQGHPFLRAVILRVLENIETYDPYRQEAGRWGVILLTGPAAYTLSILPIQDLHPHRVLNIARDAGFHYSIYSREDSQIHCKLFKTHYAELIQPIIKPESETPKPIICKGPSAPEKAA</sequence>
<gene>
    <name evidence="2" type="ORF">BECKTUN1418E_GA0071001_10988</name>
    <name evidence="1" type="ORF">BECKTUN1418F_GA0071002_11015</name>
</gene>
<dbReference type="AlphaFoldDB" id="A0A451AF87"/>
<accession>A0A451AF87</accession>
<dbReference type="EMBL" id="CAADFV010000098">
    <property type="protein sequence ID" value="VFK64720.1"/>
    <property type="molecule type" value="Genomic_DNA"/>
</dbReference>
<organism evidence="2">
    <name type="scientific">Candidatus Kentrum sp. TUN</name>
    <dbReference type="NCBI Taxonomy" id="2126343"/>
    <lineage>
        <taxon>Bacteria</taxon>
        <taxon>Pseudomonadati</taxon>
        <taxon>Pseudomonadota</taxon>
        <taxon>Gammaproteobacteria</taxon>
        <taxon>Candidatus Kentrum</taxon>
    </lineage>
</organism>